<feature type="compositionally biased region" description="Polar residues" evidence="1">
    <location>
        <begin position="221"/>
        <end position="232"/>
    </location>
</feature>
<evidence type="ECO:0000256" key="1">
    <source>
        <dbReference type="SAM" id="MobiDB-lite"/>
    </source>
</evidence>
<proteinExistence type="predicted"/>
<feature type="region of interest" description="Disordered" evidence="1">
    <location>
        <begin position="159"/>
        <end position="205"/>
    </location>
</feature>
<dbReference type="Proteomes" id="UP001381693">
    <property type="component" value="Unassembled WGS sequence"/>
</dbReference>
<feature type="compositionally biased region" description="Basic and acidic residues" evidence="1">
    <location>
        <begin position="412"/>
        <end position="422"/>
    </location>
</feature>
<feature type="region of interest" description="Disordered" evidence="1">
    <location>
        <begin position="412"/>
        <end position="451"/>
    </location>
</feature>
<gene>
    <name evidence="2" type="ORF">SK128_014296</name>
</gene>
<feature type="region of interest" description="Disordered" evidence="1">
    <location>
        <begin position="221"/>
        <end position="269"/>
    </location>
</feature>
<name>A0AAN8WWE8_HALRR</name>
<organism evidence="2 3">
    <name type="scientific">Halocaridina rubra</name>
    <name type="common">Hawaiian red shrimp</name>
    <dbReference type="NCBI Taxonomy" id="373956"/>
    <lineage>
        <taxon>Eukaryota</taxon>
        <taxon>Metazoa</taxon>
        <taxon>Ecdysozoa</taxon>
        <taxon>Arthropoda</taxon>
        <taxon>Crustacea</taxon>
        <taxon>Multicrustacea</taxon>
        <taxon>Malacostraca</taxon>
        <taxon>Eumalacostraca</taxon>
        <taxon>Eucarida</taxon>
        <taxon>Decapoda</taxon>
        <taxon>Pleocyemata</taxon>
        <taxon>Caridea</taxon>
        <taxon>Atyoidea</taxon>
        <taxon>Atyidae</taxon>
        <taxon>Halocaridina</taxon>
    </lineage>
</organism>
<dbReference type="EMBL" id="JAXCGZ010013217">
    <property type="protein sequence ID" value="KAK7073347.1"/>
    <property type="molecule type" value="Genomic_DNA"/>
</dbReference>
<protein>
    <submittedName>
        <fullName evidence="2">Uncharacterized protein</fullName>
    </submittedName>
</protein>
<feature type="region of interest" description="Disordered" evidence="1">
    <location>
        <begin position="284"/>
        <end position="303"/>
    </location>
</feature>
<feature type="compositionally biased region" description="Polar residues" evidence="1">
    <location>
        <begin position="159"/>
        <end position="174"/>
    </location>
</feature>
<reference evidence="2 3" key="1">
    <citation type="submission" date="2023-11" db="EMBL/GenBank/DDBJ databases">
        <title>Halocaridina rubra genome assembly.</title>
        <authorList>
            <person name="Smith C."/>
        </authorList>
    </citation>
    <scope>NUCLEOTIDE SEQUENCE [LARGE SCALE GENOMIC DNA]</scope>
    <source>
        <strain evidence="2">EP-1</strain>
        <tissue evidence="2">Whole</tissue>
    </source>
</reference>
<sequence length="451" mass="50043">MRRKQAECFTLKIESDKIYRKNLAPMKVIIKRVGAVFMLTCLVFAQMCVGEAARYISTRIAEHERAERGGHYRLRTSSAPVNTERPLSSYPILETRSHQSNDSLQTPNCPKPSGQKFDIHNLEEEIINLQNMIESSMIPSQIKSSDLSVIPSLPCSATVTPSCTPAETSTAHSPTHTENHKKWNNSHPQNATGVNPPPKPPRLYLPREKNFEELNQSNEFDPSAHKVSNQHPNDLLSPDGIPGSQTSTTSVSTVMSPPKPPRQYSGTTKDNLILQIGKLSKSMGNLSDSVETQGKTIPSPSTPQVLMRDVTYAGRQFEEKKEKSSTEHLSVKIGKVFSKFSFRKNTNRRSRDICIGAPTDFKHIARGEADAEYATDDRTLLVSNEQPLSTIKTESKVSSETEETFVFATQKVEEGGEEKGEGGEINSAFTETERDLPNMQVNPIENGSISK</sequence>
<feature type="compositionally biased region" description="Polar residues" evidence="1">
    <location>
        <begin position="439"/>
        <end position="451"/>
    </location>
</feature>
<comment type="caution">
    <text evidence="2">The sequence shown here is derived from an EMBL/GenBank/DDBJ whole genome shotgun (WGS) entry which is preliminary data.</text>
</comment>
<feature type="compositionally biased region" description="Low complexity" evidence="1">
    <location>
        <begin position="246"/>
        <end position="256"/>
    </location>
</feature>
<evidence type="ECO:0000313" key="3">
    <source>
        <dbReference type="Proteomes" id="UP001381693"/>
    </source>
</evidence>
<dbReference type="AlphaFoldDB" id="A0AAN8WWE8"/>
<accession>A0AAN8WWE8</accession>
<keyword evidence="3" id="KW-1185">Reference proteome</keyword>
<evidence type="ECO:0000313" key="2">
    <source>
        <dbReference type="EMBL" id="KAK7073347.1"/>
    </source>
</evidence>